<evidence type="ECO:0000313" key="1">
    <source>
        <dbReference type="EMBL" id="KAF4437035.1"/>
    </source>
</evidence>
<sequence>MDNPATEIAALALCSLCEDRGNKETGERSLPTPSLSPALLALPLSDDQLHATASPPSSQPKLRQCLEPAIVPPQCHLPIRCVLYHHSLTPGANYTHSQLFLSHQERSSLPNRPVLHLRGLFRNNKLLPPTGPDPNRYRQLLYHEDGTWKEGAAALSILLAHLPNIRNYEGEVLEMKDLLGEKMFELCRLMEHKEHKDGGLELYTLMEHKKGDLLRELAEKMMMFFLESGFRLAGKGDQQRTILEQERAKMGVVLSWISVLIRHWN</sequence>
<protein>
    <submittedName>
        <fullName evidence="1">Uncharacterized protein</fullName>
    </submittedName>
</protein>
<dbReference type="Proteomes" id="UP000536711">
    <property type="component" value="Unassembled WGS sequence"/>
</dbReference>
<dbReference type="AlphaFoldDB" id="A0A8H4JQD1"/>
<proteinExistence type="predicted"/>
<name>A0A8H4JQD1_9HYPO</name>
<dbReference type="EMBL" id="JAADJF010000135">
    <property type="protein sequence ID" value="KAF4437035.1"/>
    <property type="molecule type" value="Genomic_DNA"/>
</dbReference>
<keyword evidence="2" id="KW-1185">Reference proteome</keyword>
<organism evidence="1 2">
    <name type="scientific">Fusarium acutatum</name>
    <dbReference type="NCBI Taxonomy" id="78861"/>
    <lineage>
        <taxon>Eukaryota</taxon>
        <taxon>Fungi</taxon>
        <taxon>Dikarya</taxon>
        <taxon>Ascomycota</taxon>
        <taxon>Pezizomycotina</taxon>
        <taxon>Sordariomycetes</taxon>
        <taxon>Hypocreomycetidae</taxon>
        <taxon>Hypocreales</taxon>
        <taxon>Nectriaceae</taxon>
        <taxon>Fusarium</taxon>
        <taxon>Fusarium fujikuroi species complex</taxon>
    </lineage>
</organism>
<reference evidence="1 2" key="1">
    <citation type="submission" date="2020-01" db="EMBL/GenBank/DDBJ databases">
        <title>Identification and distribution of gene clusters putatively required for synthesis of sphingolipid metabolism inhibitors in phylogenetically diverse species of the filamentous fungus Fusarium.</title>
        <authorList>
            <person name="Kim H.-S."/>
            <person name="Busman M."/>
            <person name="Brown D.W."/>
            <person name="Divon H."/>
            <person name="Uhlig S."/>
            <person name="Proctor R.H."/>
        </authorList>
    </citation>
    <scope>NUCLEOTIDE SEQUENCE [LARGE SCALE GENOMIC DNA]</scope>
    <source>
        <strain evidence="1 2">NRRL 13308</strain>
    </source>
</reference>
<gene>
    <name evidence="1" type="ORF">FACUT_5941</name>
</gene>
<dbReference type="OrthoDB" id="5054348at2759"/>
<accession>A0A8H4JQD1</accession>
<evidence type="ECO:0000313" key="2">
    <source>
        <dbReference type="Proteomes" id="UP000536711"/>
    </source>
</evidence>
<comment type="caution">
    <text evidence="1">The sequence shown here is derived from an EMBL/GenBank/DDBJ whole genome shotgun (WGS) entry which is preliminary data.</text>
</comment>